<dbReference type="InterPro" id="IPR001471">
    <property type="entry name" value="AP2/ERF_dom"/>
</dbReference>
<dbReference type="CDD" id="cd00018">
    <property type="entry name" value="AP2"/>
    <property type="match status" value="1"/>
</dbReference>
<dbReference type="Gene3D" id="3.30.730.10">
    <property type="entry name" value="AP2/ERF domain"/>
    <property type="match status" value="1"/>
</dbReference>
<accession>A0A6P6SUX6</accession>
<evidence type="ECO:0000259" key="10">
    <source>
        <dbReference type="PROSITE" id="PS51032"/>
    </source>
</evidence>
<protein>
    <submittedName>
        <fullName evidence="12">Ethylene-responsive transcription factor TINY-like</fullName>
    </submittedName>
</protein>
<keyword evidence="6" id="KW-0804">Transcription</keyword>
<keyword evidence="5" id="KW-0010">Activator</keyword>
<dbReference type="PANTHER" id="PTHR31985:SF259">
    <property type="entry name" value="DEHYDRATION-RESPONSIVE ELEMENT-BINDING PROTEIN 3"/>
    <property type="match status" value="1"/>
</dbReference>
<feature type="compositionally biased region" description="Low complexity" evidence="9">
    <location>
        <begin position="184"/>
        <end position="223"/>
    </location>
</feature>
<dbReference type="FunFam" id="3.30.730.10:FF:000001">
    <property type="entry name" value="Ethylene-responsive transcription factor 2"/>
    <property type="match status" value="1"/>
</dbReference>
<reference evidence="11" key="1">
    <citation type="journal article" date="2025" name="Foods">
        <title>Unveiling the Microbial Signatures of Arabica Coffee Cherries: Insights into Ripeness Specific Diversity, Functional Traits, and Implications for Quality and Safety.</title>
        <authorList>
            <consortium name="RefSeq"/>
            <person name="Tenea G.N."/>
            <person name="Cifuentes V."/>
            <person name="Reyes P."/>
            <person name="Cevallos-Vallejos M."/>
        </authorList>
    </citation>
    <scope>NUCLEOTIDE SEQUENCE [LARGE SCALE GENOMIC DNA]</scope>
</reference>
<sequence>MAEPPHSETESSSHSGTLDSAHMHHHRKRGRDDNNTTTTTTSAASRSNNDNDTDRSSKNSNSRSQTRNNSNNNNNNNSSSKHPVYRGVRMRAWGKWVSEIREPKKKSRIWLGTFACPEMAARAHDVAALSIKGNSAILNFPELAGSLPRPATCSPPDVQAAALKAAQMDFQMDGRAKPGDESSHSQSSESSSSRVMTPCLSSMTGSSSSSSLLSSVTSSSPSSCTEEVSTAAQASEAAAAEELCEIVELPSLGASYDSVESAREELVFMDSVDNMGWDYGHPWLHGSVETYGYFGENHAGLMGMAEVDNPVVSGSFEGLLWQLH</sequence>
<dbReference type="RefSeq" id="XP_027069829.1">
    <property type="nucleotide sequence ID" value="XM_027214028.2"/>
</dbReference>
<keyword evidence="2" id="KW-0611">Plant defense</keyword>
<dbReference type="GeneID" id="113695070"/>
<evidence type="ECO:0000256" key="2">
    <source>
        <dbReference type="ARBA" id="ARBA00022821"/>
    </source>
</evidence>
<dbReference type="InterPro" id="IPR051032">
    <property type="entry name" value="AP2/ERF_TF_ERF_subfamily"/>
</dbReference>
<dbReference type="OrthoDB" id="1932364at2759"/>
<name>A0A6P6SUX6_COFAR</name>
<evidence type="ECO:0000256" key="7">
    <source>
        <dbReference type="ARBA" id="ARBA00023242"/>
    </source>
</evidence>
<keyword evidence="3" id="KW-0805">Transcription regulation</keyword>
<feature type="domain" description="AP2/ERF" evidence="10">
    <location>
        <begin position="84"/>
        <end position="141"/>
    </location>
</feature>
<dbReference type="Proteomes" id="UP001652660">
    <property type="component" value="Chromosome 6e"/>
</dbReference>
<evidence type="ECO:0000256" key="5">
    <source>
        <dbReference type="ARBA" id="ARBA00023159"/>
    </source>
</evidence>
<feature type="region of interest" description="Disordered" evidence="9">
    <location>
        <begin position="173"/>
        <end position="223"/>
    </location>
</feature>
<organism evidence="11 12">
    <name type="scientific">Coffea arabica</name>
    <name type="common">Arabian coffee</name>
    <dbReference type="NCBI Taxonomy" id="13443"/>
    <lineage>
        <taxon>Eukaryota</taxon>
        <taxon>Viridiplantae</taxon>
        <taxon>Streptophyta</taxon>
        <taxon>Embryophyta</taxon>
        <taxon>Tracheophyta</taxon>
        <taxon>Spermatophyta</taxon>
        <taxon>Magnoliopsida</taxon>
        <taxon>eudicotyledons</taxon>
        <taxon>Gunneridae</taxon>
        <taxon>Pentapetalae</taxon>
        <taxon>asterids</taxon>
        <taxon>lamiids</taxon>
        <taxon>Gentianales</taxon>
        <taxon>Rubiaceae</taxon>
        <taxon>Ixoroideae</taxon>
        <taxon>Gardenieae complex</taxon>
        <taxon>Bertiereae - Coffeeae clade</taxon>
        <taxon>Coffeeae</taxon>
        <taxon>Coffea</taxon>
    </lineage>
</organism>
<dbReference type="InterPro" id="IPR016177">
    <property type="entry name" value="DNA-bd_dom_sf"/>
</dbReference>
<evidence type="ECO:0000256" key="4">
    <source>
        <dbReference type="ARBA" id="ARBA00023125"/>
    </source>
</evidence>
<dbReference type="SUPFAM" id="SSF54171">
    <property type="entry name" value="DNA-binding domain"/>
    <property type="match status" value="1"/>
</dbReference>
<evidence type="ECO:0000313" key="12">
    <source>
        <dbReference type="RefSeq" id="XP_027069829.1"/>
    </source>
</evidence>
<dbReference type="Pfam" id="PF00847">
    <property type="entry name" value="AP2"/>
    <property type="match status" value="1"/>
</dbReference>
<evidence type="ECO:0000313" key="11">
    <source>
        <dbReference type="Proteomes" id="UP001652660"/>
    </source>
</evidence>
<dbReference type="InterPro" id="IPR036955">
    <property type="entry name" value="AP2/ERF_dom_sf"/>
</dbReference>
<evidence type="ECO:0000256" key="3">
    <source>
        <dbReference type="ARBA" id="ARBA00023015"/>
    </source>
</evidence>
<keyword evidence="11" id="KW-1185">Reference proteome</keyword>
<feature type="compositionally biased region" description="Low complexity" evidence="9">
    <location>
        <begin position="35"/>
        <end position="50"/>
    </location>
</feature>
<evidence type="ECO:0000256" key="8">
    <source>
        <dbReference type="ARBA" id="ARBA00024343"/>
    </source>
</evidence>
<dbReference type="GO" id="GO:0006952">
    <property type="term" value="P:defense response"/>
    <property type="evidence" value="ECO:0007669"/>
    <property type="project" value="UniProtKB-KW"/>
</dbReference>
<comment type="similarity">
    <text evidence="8">Belongs to the AP2/ERF transcription factor family. ERF subfamily.</text>
</comment>
<keyword evidence="7" id="KW-0539">Nucleus</keyword>
<dbReference type="GO" id="GO:0003700">
    <property type="term" value="F:DNA-binding transcription factor activity"/>
    <property type="evidence" value="ECO:0007669"/>
    <property type="project" value="InterPro"/>
</dbReference>
<evidence type="ECO:0000256" key="1">
    <source>
        <dbReference type="ARBA" id="ARBA00004123"/>
    </source>
</evidence>
<dbReference type="GO" id="GO:0005634">
    <property type="term" value="C:nucleus"/>
    <property type="evidence" value="ECO:0007669"/>
    <property type="project" value="UniProtKB-SubCell"/>
</dbReference>
<dbReference type="PRINTS" id="PR00367">
    <property type="entry name" value="ETHRSPELEMNT"/>
</dbReference>
<dbReference type="SMART" id="SM00380">
    <property type="entry name" value="AP2"/>
    <property type="match status" value="1"/>
</dbReference>
<gene>
    <name evidence="12" type="primary">LOC113695070</name>
</gene>
<reference evidence="12" key="2">
    <citation type="submission" date="2025-08" db="UniProtKB">
        <authorList>
            <consortium name="RefSeq"/>
        </authorList>
    </citation>
    <scope>IDENTIFICATION</scope>
    <source>
        <tissue evidence="12">Leaves</tissue>
    </source>
</reference>
<feature type="compositionally biased region" description="Basic and acidic residues" evidence="9">
    <location>
        <begin position="1"/>
        <end position="11"/>
    </location>
</feature>
<keyword evidence="4" id="KW-0238">DNA-binding</keyword>
<evidence type="ECO:0000256" key="9">
    <source>
        <dbReference type="SAM" id="MobiDB-lite"/>
    </source>
</evidence>
<comment type="subcellular location">
    <subcellularLocation>
        <location evidence="1">Nucleus</location>
    </subcellularLocation>
</comment>
<evidence type="ECO:0000256" key="6">
    <source>
        <dbReference type="ARBA" id="ARBA00023163"/>
    </source>
</evidence>
<proteinExistence type="inferred from homology"/>
<feature type="compositionally biased region" description="Basic and acidic residues" evidence="9">
    <location>
        <begin position="173"/>
        <end position="183"/>
    </location>
</feature>
<dbReference type="PANTHER" id="PTHR31985">
    <property type="entry name" value="ETHYLENE-RESPONSIVE TRANSCRIPTION FACTOR ERF042-RELATED"/>
    <property type="match status" value="1"/>
</dbReference>
<feature type="region of interest" description="Disordered" evidence="9">
    <location>
        <begin position="1"/>
        <end position="86"/>
    </location>
</feature>
<dbReference type="AlphaFoldDB" id="A0A6P6SUX6"/>
<dbReference type="GO" id="GO:0003677">
    <property type="term" value="F:DNA binding"/>
    <property type="evidence" value="ECO:0007669"/>
    <property type="project" value="UniProtKB-KW"/>
</dbReference>
<dbReference type="PROSITE" id="PS51032">
    <property type="entry name" value="AP2_ERF"/>
    <property type="match status" value="1"/>
</dbReference>
<feature type="compositionally biased region" description="Low complexity" evidence="9">
    <location>
        <begin position="58"/>
        <end position="80"/>
    </location>
</feature>